<evidence type="ECO:0000313" key="4">
    <source>
        <dbReference type="Proteomes" id="UP000530928"/>
    </source>
</evidence>
<dbReference type="Proteomes" id="UP000530928">
    <property type="component" value="Unassembled WGS sequence"/>
</dbReference>
<organism evidence="3 4">
    <name type="scientific">Nonomuraea soli</name>
    <dbReference type="NCBI Taxonomy" id="1032476"/>
    <lineage>
        <taxon>Bacteria</taxon>
        <taxon>Bacillati</taxon>
        <taxon>Actinomycetota</taxon>
        <taxon>Actinomycetes</taxon>
        <taxon>Streptosporangiales</taxon>
        <taxon>Streptosporangiaceae</taxon>
        <taxon>Nonomuraea</taxon>
    </lineage>
</organism>
<dbReference type="RefSeq" id="WP_181616684.1">
    <property type="nucleotide sequence ID" value="NZ_BAABAM010000023.1"/>
</dbReference>
<sequence length="220" mass="24295">MSTRLAAERAYRKRRRADDASEQPREGRAIRWGTIITALATVAAVVVAALAYNASKEAVRVSEQQRDLTHQQRLDAAEQFARRVTASIERAGDPAKDPDFDVTARNANTIATVAEFRLTTFISDEGEVIVFKHWGTGVVPACSEVVFRVVAGFRSSAGKAPRTELAVFQEHPLDGQRWSVEDLGGAPKPMTHSEWTQYRGSDEEAVLVVLWKKQSVAECV</sequence>
<proteinExistence type="predicted"/>
<reference evidence="3 4" key="1">
    <citation type="submission" date="2020-07" db="EMBL/GenBank/DDBJ databases">
        <title>Genomic Encyclopedia of Type Strains, Phase IV (KMG-IV): sequencing the most valuable type-strain genomes for metagenomic binning, comparative biology and taxonomic classification.</title>
        <authorList>
            <person name="Goeker M."/>
        </authorList>
    </citation>
    <scope>NUCLEOTIDE SEQUENCE [LARGE SCALE GENOMIC DNA]</scope>
    <source>
        <strain evidence="3 4">DSM 45533</strain>
    </source>
</reference>
<keyword evidence="4" id="KW-1185">Reference proteome</keyword>
<protein>
    <submittedName>
        <fullName evidence="3">Uncharacterized protein</fullName>
    </submittedName>
</protein>
<comment type="caution">
    <text evidence="3">The sequence shown here is derived from an EMBL/GenBank/DDBJ whole genome shotgun (WGS) entry which is preliminary data.</text>
</comment>
<evidence type="ECO:0000256" key="1">
    <source>
        <dbReference type="SAM" id="MobiDB-lite"/>
    </source>
</evidence>
<name>A0A7W0CV96_9ACTN</name>
<dbReference type="EMBL" id="JACDUR010000017">
    <property type="protein sequence ID" value="MBA2898007.1"/>
    <property type="molecule type" value="Genomic_DNA"/>
</dbReference>
<feature type="transmembrane region" description="Helical" evidence="2">
    <location>
        <begin position="29"/>
        <end position="52"/>
    </location>
</feature>
<evidence type="ECO:0000313" key="3">
    <source>
        <dbReference type="EMBL" id="MBA2898007.1"/>
    </source>
</evidence>
<accession>A0A7W0CV96</accession>
<dbReference type="AlphaFoldDB" id="A0A7W0CV96"/>
<keyword evidence="2" id="KW-0472">Membrane</keyword>
<gene>
    <name evidence="3" type="ORF">HNR30_009413</name>
</gene>
<feature type="region of interest" description="Disordered" evidence="1">
    <location>
        <begin position="1"/>
        <end position="24"/>
    </location>
</feature>
<keyword evidence="2" id="KW-0812">Transmembrane</keyword>
<keyword evidence="2" id="KW-1133">Transmembrane helix</keyword>
<evidence type="ECO:0000256" key="2">
    <source>
        <dbReference type="SAM" id="Phobius"/>
    </source>
</evidence>